<gene>
    <name evidence="3" type="ORF">GP486_001395</name>
</gene>
<evidence type="ECO:0000259" key="2">
    <source>
        <dbReference type="Pfam" id="PF10382"/>
    </source>
</evidence>
<feature type="region of interest" description="Disordered" evidence="1">
    <location>
        <begin position="309"/>
        <end position="444"/>
    </location>
</feature>
<evidence type="ECO:0000313" key="3">
    <source>
        <dbReference type="EMBL" id="KAH0565212.1"/>
    </source>
</evidence>
<feature type="region of interest" description="Disordered" evidence="1">
    <location>
        <begin position="194"/>
        <end position="235"/>
    </location>
</feature>
<evidence type="ECO:0000313" key="4">
    <source>
        <dbReference type="Proteomes" id="UP000750711"/>
    </source>
</evidence>
<feature type="region of interest" description="Disordered" evidence="1">
    <location>
        <begin position="127"/>
        <end position="182"/>
    </location>
</feature>
<dbReference type="InterPro" id="IPR018838">
    <property type="entry name" value="ZGRF1-like_N"/>
</dbReference>
<feature type="compositionally biased region" description="Polar residues" evidence="1">
    <location>
        <begin position="381"/>
        <end position="400"/>
    </location>
</feature>
<proteinExistence type="predicted"/>
<protein>
    <recommendedName>
        <fullName evidence="2">5'-3' DNA helicase ZGRF1-like N-terminal domain-containing protein</fullName>
    </recommendedName>
</protein>
<name>A0A9P8LH32_9PEZI</name>
<comment type="caution">
    <text evidence="3">The sequence shown here is derived from an EMBL/GenBank/DDBJ whole genome shotgun (WGS) entry which is preliminary data.</text>
</comment>
<feature type="compositionally biased region" description="Basic and acidic residues" evidence="1">
    <location>
        <begin position="424"/>
        <end position="435"/>
    </location>
</feature>
<dbReference type="Proteomes" id="UP000750711">
    <property type="component" value="Unassembled WGS sequence"/>
</dbReference>
<accession>A0A9P8LH32</accession>
<evidence type="ECO:0000256" key="1">
    <source>
        <dbReference type="SAM" id="MobiDB-lite"/>
    </source>
</evidence>
<keyword evidence="4" id="KW-1185">Reference proteome</keyword>
<feature type="region of interest" description="Disordered" evidence="1">
    <location>
        <begin position="247"/>
        <end position="285"/>
    </location>
</feature>
<reference evidence="3" key="1">
    <citation type="submission" date="2021-03" db="EMBL/GenBank/DDBJ databases">
        <title>Comparative genomics and phylogenomic investigation of the class Geoglossomycetes provide insights into ecological specialization and systematics.</title>
        <authorList>
            <person name="Melie T."/>
            <person name="Pirro S."/>
            <person name="Miller A.N."/>
            <person name="Quandt A."/>
        </authorList>
    </citation>
    <scope>NUCLEOTIDE SEQUENCE</scope>
    <source>
        <strain evidence="3">CAQ_001_2017</strain>
    </source>
</reference>
<dbReference type="EMBL" id="JAGHQM010000123">
    <property type="protein sequence ID" value="KAH0565212.1"/>
    <property type="molecule type" value="Genomic_DNA"/>
</dbReference>
<feature type="compositionally biased region" description="Basic and acidic residues" evidence="1">
    <location>
        <begin position="131"/>
        <end position="148"/>
    </location>
</feature>
<feature type="compositionally biased region" description="Polar residues" evidence="1">
    <location>
        <begin position="330"/>
        <end position="341"/>
    </location>
</feature>
<feature type="compositionally biased region" description="Polar residues" evidence="1">
    <location>
        <begin position="409"/>
        <end position="418"/>
    </location>
</feature>
<dbReference type="Pfam" id="PF10382">
    <property type="entry name" value="ZGRF1-like_N"/>
    <property type="match status" value="1"/>
</dbReference>
<feature type="domain" description="5'-3' DNA helicase ZGRF1-like N-terminal" evidence="2">
    <location>
        <begin position="1"/>
        <end position="47"/>
    </location>
</feature>
<dbReference type="AlphaFoldDB" id="A0A9P8LH32"/>
<sequence length="497" mass="55170">MVYDDARNFIGDMHYTDSGEIHEGDDLVFEAFLVQVSECTKTVQQDLTPLFTPKLRRREEIYQESSVGTGRTLTAGTPAQSRLLQGRVQGGSSQAMAPQTPLSQLRAKSLNALLGVAKGSHGRALLPKFSPFEERQRGLNDTHTEGRPSKRQKRNLPRANNDGANIDSHFVPVSLEQSSPVEVRKESLLYRTDGRWEQQNEGGEGSFEIRKRPVTRSGEAPQEPRPRKSPNGSRLALKEANRQIRSSAISIESDPEPIEGPCADTSRGQRDLNKSPNSHKEDAASLYEKYPLQPLRILATYSSRKSKLLCKEAPPKPSKGEVSSRVRFQRWQQLDVSQQGNGAPEQRGRIDSAPLRSPSQASRRKRRGVGQADPLPELGQMDQQPATDGKSTSVSTVAETSNDEYRPTSRGSFGQSVRSRQERKRNTPERVDVHQRPVSRIPKSAACAFPAFDGGRGDMTGEDLGGPWSKEAIELFDWHPPSIRENRTGTSLFVSQD</sequence>
<feature type="compositionally biased region" description="Basic and acidic residues" evidence="1">
    <location>
        <begin position="309"/>
        <end position="324"/>
    </location>
</feature>
<organism evidence="3 4">
    <name type="scientific">Trichoglossum hirsutum</name>
    <dbReference type="NCBI Taxonomy" id="265104"/>
    <lineage>
        <taxon>Eukaryota</taxon>
        <taxon>Fungi</taxon>
        <taxon>Dikarya</taxon>
        <taxon>Ascomycota</taxon>
        <taxon>Pezizomycotina</taxon>
        <taxon>Geoglossomycetes</taxon>
        <taxon>Geoglossales</taxon>
        <taxon>Geoglossaceae</taxon>
        <taxon>Trichoglossum</taxon>
    </lineage>
</organism>
<feature type="compositionally biased region" description="Basic and acidic residues" evidence="1">
    <location>
        <begin position="267"/>
        <end position="283"/>
    </location>
</feature>